<keyword evidence="4" id="KW-1185">Reference proteome</keyword>
<accession>A0ABY4UT24</accession>
<dbReference type="RefSeq" id="WP_006127671.1">
    <property type="nucleotide sequence ID" value="NZ_CP098609.1"/>
</dbReference>
<reference evidence="3" key="1">
    <citation type="submission" date="2021-08" db="EMBL/GenBank/DDBJ databases">
        <title>DNA methylation of m4C regulates biosynthesis of daptomycin in Streptomyces roseosporus L30.</title>
        <authorList>
            <person name="Fang J.-L."/>
        </authorList>
    </citation>
    <scope>NUCLEOTIDE SEQUENCE</scope>
    <source>
        <strain evidence="3">L30</strain>
    </source>
</reference>
<gene>
    <name evidence="3" type="ORF">K7395_09315</name>
</gene>
<evidence type="ECO:0000313" key="4">
    <source>
        <dbReference type="Proteomes" id="UP001056079"/>
    </source>
</evidence>
<evidence type="ECO:0000256" key="1">
    <source>
        <dbReference type="SAM" id="SignalP"/>
    </source>
</evidence>
<dbReference type="InterPro" id="IPR006311">
    <property type="entry name" value="TAT_signal"/>
</dbReference>
<dbReference type="InterPro" id="IPR029476">
    <property type="entry name" value="DNase_NucA_NucB"/>
</dbReference>
<evidence type="ECO:0000259" key="2">
    <source>
        <dbReference type="Pfam" id="PF14040"/>
    </source>
</evidence>
<organism evidence="3 4">
    <name type="scientific">Streptomyces filamentosus</name>
    <name type="common">Streptomyces roseosporus</name>
    <dbReference type="NCBI Taxonomy" id="67294"/>
    <lineage>
        <taxon>Bacteria</taxon>
        <taxon>Bacillati</taxon>
        <taxon>Actinomycetota</taxon>
        <taxon>Actinomycetes</taxon>
        <taxon>Kitasatosporales</taxon>
        <taxon>Streptomycetaceae</taxon>
        <taxon>Streptomyces</taxon>
    </lineage>
</organism>
<protein>
    <recommendedName>
        <fullName evidence="2">Deoxyribonuclease NucA/NucB domain-containing protein</fullName>
    </recommendedName>
</protein>
<evidence type="ECO:0000313" key="3">
    <source>
        <dbReference type="EMBL" id="USC46922.1"/>
    </source>
</evidence>
<name>A0ABY4UT24_STRFL</name>
<proteinExistence type="predicted"/>
<feature type="domain" description="Deoxyribonuclease NucA/NucB" evidence="2">
    <location>
        <begin position="301"/>
        <end position="346"/>
    </location>
</feature>
<keyword evidence="1" id="KW-0732">Signal</keyword>
<dbReference type="EMBL" id="CP098609">
    <property type="protein sequence ID" value="USC46922.1"/>
    <property type="molecule type" value="Genomic_DNA"/>
</dbReference>
<dbReference type="Proteomes" id="UP001056079">
    <property type="component" value="Chromosome"/>
</dbReference>
<dbReference type="PROSITE" id="PS51318">
    <property type="entry name" value="TAT"/>
    <property type="match status" value="1"/>
</dbReference>
<dbReference type="Pfam" id="PF14040">
    <property type="entry name" value="DNase_NucA_NucB"/>
    <property type="match status" value="1"/>
</dbReference>
<feature type="signal peptide" evidence="1">
    <location>
        <begin position="1"/>
        <end position="30"/>
    </location>
</feature>
<sequence>MRHLRRGLAAMASLALTAALCAAGTSPAAAAPQTGRAAPQGHGSCTGTAPGSALQRQGAAWTCVDSEPAAARAAALAAAGTGNPGADLCVEDSSDPVVSTRKAYCTRHPVLYKLVDARGTVIGRATVMVVAAASMASLTGARWSEEVSADVIEMTPNISGVTLTLSSVCSGQCVAGPPAWGGAPVTLRSGQHKDGGTLTYTSTVGKGFHSEIRPTYRVDGTVLGGTPVTTHTEWPGPVVRCDDEVGNHAGCIVMGHLANVTFSRSLYRGAAVAYEWAQKNLAGRFGDAGHPLSRYVDPFDPEAKNRRATTCDRGPHRFVRGATGVPNDSCDEYPFASSYQGGNDGALCVDIIPRQVGGVWDVSGVTVDRGSPPNAPCVRAHVDNEDNKAAGGELGRAVQSDRILDSEWYQVIIVP</sequence>
<feature type="chain" id="PRO_5045306772" description="Deoxyribonuclease NucA/NucB domain-containing protein" evidence="1">
    <location>
        <begin position="31"/>
        <end position="415"/>
    </location>
</feature>